<evidence type="ECO:0000313" key="4">
    <source>
        <dbReference type="Proteomes" id="UP001187192"/>
    </source>
</evidence>
<sequence length="386" mass="41517">MEANLCDVNHLDADVLLPPRKRLLAGLKKQGPDCDATLQLSLVASSPASGSASASVSSLVRSPSSPPSSEFDIRLGNLLSSHNANLSPEEVVEASKSAATAAAKAAEAARAAAEEKAALAAKAVAAAKSALDLVASFSEEPAVCKERQLKKNKLKKHIPVQLLYKKYQPIENCKKDEELARNLHRAINSSPRISKNSPGSEWKGHKHKKPKISSNSEKTRDSNGGAALERAPPASTSNGNTAAGEVDFENPTRESHKNEADENTCTYDRAARSEIDNGEVELGQPEEKTWDDMSTSGKKRGRVKLKKLLLSTCAFRDQANPKEEVADIRKSPLTDMNMGNPTAGSMPLFAMEPSADGVMPMEAKSVWKCQEFKGTECVKQNKVMQS</sequence>
<evidence type="ECO:0000256" key="1">
    <source>
        <dbReference type="SAM" id="Coils"/>
    </source>
</evidence>
<dbReference type="Proteomes" id="UP001187192">
    <property type="component" value="Unassembled WGS sequence"/>
</dbReference>
<evidence type="ECO:0000313" key="3">
    <source>
        <dbReference type="EMBL" id="GMN28678.1"/>
    </source>
</evidence>
<proteinExistence type="predicted"/>
<accession>A0AA87ZLH0</accession>
<dbReference type="PANTHER" id="PTHR35477">
    <property type="entry name" value="OS06G0728500 PROTEIN"/>
    <property type="match status" value="1"/>
</dbReference>
<gene>
    <name evidence="3" type="ORF">TIFTF001_002138</name>
</gene>
<feature type="coiled-coil region" evidence="1">
    <location>
        <begin position="96"/>
        <end position="123"/>
    </location>
</feature>
<dbReference type="PANTHER" id="PTHR35477:SF1">
    <property type="entry name" value="OS06G0728500 PROTEIN"/>
    <property type="match status" value="1"/>
</dbReference>
<name>A0AA87ZLH0_FICCA</name>
<dbReference type="Gramene" id="FCD_00010503-RA">
    <property type="protein sequence ID" value="FCD_00010503-RA:cds"/>
    <property type="gene ID" value="FCD_00010503"/>
</dbReference>
<keyword evidence="4" id="KW-1185">Reference proteome</keyword>
<feature type="compositionally biased region" description="Polar residues" evidence="2">
    <location>
        <begin position="187"/>
        <end position="199"/>
    </location>
</feature>
<evidence type="ECO:0000256" key="2">
    <source>
        <dbReference type="SAM" id="MobiDB-lite"/>
    </source>
</evidence>
<keyword evidence="1" id="KW-0175">Coiled coil</keyword>
<organism evidence="3 4">
    <name type="scientific">Ficus carica</name>
    <name type="common">Common fig</name>
    <dbReference type="NCBI Taxonomy" id="3494"/>
    <lineage>
        <taxon>Eukaryota</taxon>
        <taxon>Viridiplantae</taxon>
        <taxon>Streptophyta</taxon>
        <taxon>Embryophyta</taxon>
        <taxon>Tracheophyta</taxon>
        <taxon>Spermatophyta</taxon>
        <taxon>Magnoliopsida</taxon>
        <taxon>eudicotyledons</taxon>
        <taxon>Gunneridae</taxon>
        <taxon>Pentapetalae</taxon>
        <taxon>rosids</taxon>
        <taxon>fabids</taxon>
        <taxon>Rosales</taxon>
        <taxon>Moraceae</taxon>
        <taxon>Ficeae</taxon>
        <taxon>Ficus</taxon>
    </lineage>
</organism>
<comment type="caution">
    <text evidence="3">The sequence shown here is derived from an EMBL/GenBank/DDBJ whole genome shotgun (WGS) entry which is preliminary data.</text>
</comment>
<protein>
    <submittedName>
        <fullName evidence="3">Uncharacterized protein</fullName>
    </submittedName>
</protein>
<feature type="compositionally biased region" description="Basic and acidic residues" evidence="2">
    <location>
        <begin position="250"/>
        <end position="260"/>
    </location>
</feature>
<feature type="region of interest" description="Disordered" evidence="2">
    <location>
        <begin position="185"/>
        <end position="264"/>
    </location>
</feature>
<dbReference type="AlphaFoldDB" id="A0AA87ZLH0"/>
<reference evidence="3" key="1">
    <citation type="submission" date="2023-07" db="EMBL/GenBank/DDBJ databases">
        <title>draft genome sequence of fig (Ficus carica).</title>
        <authorList>
            <person name="Takahashi T."/>
            <person name="Nishimura K."/>
        </authorList>
    </citation>
    <scope>NUCLEOTIDE SEQUENCE</scope>
</reference>
<dbReference type="EMBL" id="BTGU01000002">
    <property type="protein sequence ID" value="GMN28678.1"/>
    <property type="molecule type" value="Genomic_DNA"/>
</dbReference>